<keyword evidence="5" id="KW-0720">Serine protease</keyword>
<evidence type="ECO:0000256" key="6">
    <source>
        <dbReference type="PIRSR" id="PIRSR028757-1"/>
    </source>
</evidence>
<dbReference type="CDD" id="cd07025">
    <property type="entry name" value="Peptidase_S66"/>
    <property type="match status" value="1"/>
</dbReference>
<feature type="active site" description="Nucleophile" evidence="6">
    <location>
        <position position="110"/>
    </location>
</feature>
<dbReference type="InterPro" id="IPR040921">
    <property type="entry name" value="Peptidase_S66C"/>
</dbReference>
<dbReference type="Proteomes" id="UP000284219">
    <property type="component" value="Unassembled WGS sequence"/>
</dbReference>
<keyword evidence="2 9" id="KW-0121">Carboxypeptidase</keyword>
<dbReference type="SUPFAM" id="SSF52317">
    <property type="entry name" value="Class I glutamine amidotransferase-like"/>
    <property type="match status" value="1"/>
</dbReference>
<proteinExistence type="inferred from homology"/>
<dbReference type="InterPro" id="IPR027461">
    <property type="entry name" value="Carboxypeptidase_A_C_sf"/>
</dbReference>
<gene>
    <name evidence="9" type="ORF">BEP19_08165</name>
</gene>
<dbReference type="InterPro" id="IPR029062">
    <property type="entry name" value="Class_I_gatase-like"/>
</dbReference>
<dbReference type="AlphaFoldDB" id="A0A419SK93"/>
<keyword evidence="3" id="KW-0645">Protease</keyword>
<dbReference type="InterPro" id="IPR027478">
    <property type="entry name" value="LdcA_N"/>
</dbReference>
<dbReference type="PIRSF" id="PIRSF028757">
    <property type="entry name" value="LD-carboxypeptidase"/>
    <property type="match status" value="1"/>
</dbReference>
<evidence type="ECO:0000313" key="9">
    <source>
        <dbReference type="EMBL" id="RKD24359.1"/>
    </source>
</evidence>
<evidence type="ECO:0000256" key="3">
    <source>
        <dbReference type="ARBA" id="ARBA00022670"/>
    </source>
</evidence>
<evidence type="ECO:0000256" key="2">
    <source>
        <dbReference type="ARBA" id="ARBA00022645"/>
    </source>
</evidence>
<dbReference type="Pfam" id="PF02016">
    <property type="entry name" value="Peptidase_S66"/>
    <property type="match status" value="1"/>
</dbReference>
<evidence type="ECO:0000259" key="8">
    <source>
        <dbReference type="Pfam" id="PF17676"/>
    </source>
</evidence>
<name>A0A419SK93_9BACL</name>
<feature type="domain" description="LD-carboxypeptidase N-terminal" evidence="7">
    <location>
        <begin position="14"/>
        <end position="129"/>
    </location>
</feature>
<dbReference type="GO" id="GO:0008236">
    <property type="term" value="F:serine-type peptidase activity"/>
    <property type="evidence" value="ECO:0007669"/>
    <property type="project" value="UniProtKB-KW"/>
</dbReference>
<evidence type="ECO:0000256" key="5">
    <source>
        <dbReference type="ARBA" id="ARBA00022825"/>
    </source>
</evidence>
<reference evidence="9 10" key="1">
    <citation type="submission" date="2016-08" db="EMBL/GenBank/DDBJ databases">
        <title>Novel Firmicute Genomes.</title>
        <authorList>
            <person name="Poppleton D.I."/>
            <person name="Gribaldo S."/>
        </authorList>
    </citation>
    <scope>NUCLEOTIDE SEQUENCE [LARGE SCALE GENOMIC DNA]</scope>
    <source>
        <strain evidence="9 10">RAOx-1</strain>
    </source>
</reference>
<dbReference type="SUPFAM" id="SSF141986">
    <property type="entry name" value="LD-carboxypeptidase A C-terminal domain-like"/>
    <property type="match status" value="1"/>
</dbReference>
<protein>
    <submittedName>
        <fullName evidence="9">LD-carboxypeptidase</fullName>
    </submittedName>
</protein>
<dbReference type="PANTHER" id="PTHR30237:SF2">
    <property type="entry name" value="MUREIN TETRAPEPTIDE CARBOXYPEPTIDASE"/>
    <property type="match status" value="1"/>
</dbReference>
<dbReference type="InterPro" id="IPR040449">
    <property type="entry name" value="Peptidase_S66_N"/>
</dbReference>
<dbReference type="Gene3D" id="3.50.30.60">
    <property type="entry name" value="LD-carboxypeptidase A C-terminal domain-like"/>
    <property type="match status" value="1"/>
</dbReference>
<feature type="active site" description="Charge relay system" evidence="6">
    <location>
        <position position="277"/>
    </location>
</feature>
<evidence type="ECO:0000259" key="7">
    <source>
        <dbReference type="Pfam" id="PF02016"/>
    </source>
</evidence>
<dbReference type="Gene3D" id="3.40.50.10740">
    <property type="entry name" value="Class I glutamine amidotransferase-like"/>
    <property type="match status" value="1"/>
</dbReference>
<dbReference type="OrthoDB" id="9807329at2"/>
<dbReference type="RefSeq" id="WP_120189656.1">
    <property type="nucleotide sequence ID" value="NZ_MCHY01000008.1"/>
</dbReference>
<organism evidence="9 10">
    <name type="scientific">Ammoniphilus oxalaticus</name>
    <dbReference type="NCBI Taxonomy" id="66863"/>
    <lineage>
        <taxon>Bacteria</taxon>
        <taxon>Bacillati</taxon>
        <taxon>Bacillota</taxon>
        <taxon>Bacilli</taxon>
        <taxon>Bacillales</taxon>
        <taxon>Paenibacillaceae</taxon>
        <taxon>Aneurinibacillus group</taxon>
        <taxon>Ammoniphilus</taxon>
    </lineage>
</organism>
<keyword evidence="10" id="KW-1185">Reference proteome</keyword>
<dbReference type="InterPro" id="IPR003507">
    <property type="entry name" value="S66_fam"/>
</dbReference>
<comment type="similarity">
    <text evidence="1">Belongs to the peptidase S66 family.</text>
</comment>
<evidence type="ECO:0000256" key="1">
    <source>
        <dbReference type="ARBA" id="ARBA00010233"/>
    </source>
</evidence>
<dbReference type="GO" id="GO:0006508">
    <property type="term" value="P:proteolysis"/>
    <property type="evidence" value="ECO:0007669"/>
    <property type="project" value="UniProtKB-KW"/>
</dbReference>
<accession>A0A419SK93</accession>
<evidence type="ECO:0000313" key="10">
    <source>
        <dbReference type="Proteomes" id="UP000284219"/>
    </source>
</evidence>
<feature type="active site" description="Charge relay system" evidence="6">
    <location>
        <position position="210"/>
    </location>
</feature>
<keyword evidence="4" id="KW-0378">Hydrolase</keyword>
<sequence>MAIRPPRLQRGDTIGIVTLGSPLAADTINARIQTLENMGFRIELGKYVYEWQGYLASSDRQRAEDLMDMFQNPEVKMILPTRGGVGVSSIFPYLDRTIISRNPKIVSGYSDISILLNMLYQNANLITFQSLLLIDFKPDTPPYNFDQFFAATSVVSPMRPIENPPDVPPLQSFNAGNVTGPIVGGNLTSLVTGLGTPYEINTRGKILLLEEVHEPINTVYRYFNQLAQAGKFRDCLGIVIGQCSQCPPAYGKSFQDLVDEFILPLNKPTITNLQTAHSYYKAAIPIGATVNLDTAQTALTVMQPTVR</sequence>
<dbReference type="PANTHER" id="PTHR30237">
    <property type="entry name" value="MURAMOYLTETRAPEPTIDE CARBOXYPEPTIDASE"/>
    <property type="match status" value="1"/>
</dbReference>
<dbReference type="EMBL" id="MCHY01000008">
    <property type="protein sequence ID" value="RKD24359.1"/>
    <property type="molecule type" value="Genomic_DNA"/>
</dbReference>
<dbReference type="GO" id="GO:0004180">
    <property type="term" value="F:carboxypeptidase activity"/>
    <property type="evidence" value="ECO:0007669"/>
    <property type="project" value="UniProtKB-KW"/>
</dbReference>
<feature type="domain" description="LD-carboxypeptidase C-terminal" evidence="8">
    <location>
        <begin position="179"/>
        <end position="292"/>
    </location>
</feature>
<comment type="caution">
    <text evidence="9">The sequence shown here is derived from an EMBL/GenBank/DDBJ whole genome shotgun (WGS) entry which is preliminary data.</text>
</comment>
<dbReference type="Pfam" id="PF17676">
    <property type="entry name" value="Peptidase_S66C"/>
    <property type="match status" value="1"/>
</dbReference>
<evidence type="ECO:0000256" key="4">
    <source>
        <dbReference type="ARBA" id="ARBA00022801"/>
    </source>
</evidence>